<gene>
    <name evidence="1" type="ORF">EV03_0574</name>
</gene>
<dbReference type="EMBL" id="JNAX01000006">
    <property type="protein sequence ID" value="KGG21390.1"/>
    <property type="molecule type" value="Genomic_DNA"/>
</dbReference>
<evidence type="ECO:0000313" key="1">
    <source>
        <dbReference type="EMBL" id="KGG21390.1"/>
    </source>
</evidence>
<dbReference type="AlphaFoldDB" id="A0A0A2C907"/>
<organism evidence="1 2">
    <name type="scientific">Prochlorococcus marinus str. PAC1</name>
    <dbReference type="NCBI Taxonomy" id="59924"/>
    <lineage>
        <taxon>Bacteria</taxon>
        <taxon>Bacillati</taxon>
        <taxon>Cyanobacteriota</taxon>
        <taxon>Cyanophyceae</taxon>
        <taxon>Synechococcales</taxon>
        <taxon>Prochlorococcaceae</taxon>
        <taxon>Prochlorococcus</taxon>
    </lineage>
</organism>
<reference evidence="2" key="1">
    <citation type="journal article" date="2014" name="Sci. Data">
        <title>Genomes of diverse isolates of the marine cyanobacterium Prochlorococcus.</title>
        <authorList>
            <person name="Biller S."/>
            <person name="Berube P."/>
            <person name="Thompson J."/>
            <person name="Kelly L."/>
            <person name="Roggensack S."/>
            <person name="Awad L."/>
            <person name="Roache-Johnson K."/>
            <person name="Ding H."/>
            <person name="Giovannoni S.J."/>
            <person name="Moore L.R."/>
            <person name="Chisholm S.W."/>
        </authorList>
    </citation>
    <scope>NUCLEOTIDE SEQUENCE [LARGE SCALE GENOMIC DNA]</scope>
    <source>
        <strain evidence="2">PAC1</strain>
    </source>
</reference>
<name>A0A0A2C907_PROMR</name>
<evidence type="ECO:0000313" key="2">
    <source>
        <dbReference type="Proteomes" id="UP000030392"/>
    </source>
</evidence>
<sequence>MSTKKVVNSYQENIDWTRGRFSGQTIQIIVRDSKIMEKVFLTPKGKKISVKRSELGLLLR</sequence>
<proteinExistence type="predicted"/>
<comment type="caution">
    <text evidence="1">The sequence shown here is derived from an EMBL/GenBank/DDBJ whole genome shotgun (WGS) entry which is preliminary data.</text>
</comment>
<protein>
    <submittedName>
        <fullName evidence="1">Uncharacterized protein</fullName>
    </submittedName>
</protein>
<dbReference type="Proteomes" id="UP000030392">
    <property type="component" value="Unassembled WGS sequence"/>
</dbReference>
<accession>A0A0A2C907</accession>